<protein>
    <submittedName>
        <fullName evidence="2">F-box/LRR-repeat protein 17</fullName>
    </submittedName>
</protein>
<reference evidence="3" key="1">
    <citation type="submission" date="2024-07" db="EMBL/GenBank/DDBJ databases">
        <title>Two chromosome-level genome assemblies of Korean endemic species Abeliophyllum distichum and Forsythia ovata (Oleaceae).</title>
        <authorList>
            <person name="Jang H."/>
        </authorList>
    </citation>
    <scope>NUCLEOTIDE SEQUENCE [LARGE SCALE GENOMIC DNA]</scope>
</reference>
<feature type="domain" description="F-box" evidence="1">
    <location>
        <begin position="114"/>
        <end position="144"/>
    </location>
</feature>
<dbReference type="Pfam" id="PF00646">
    <property type="entry name" value="F-box"/>
    <property type="match status" value="1"/>
</dbReference>
<evidence type="ECO:0000313" key="3">
    <source>
        <dbReference type="Proteomes" id="UP001604277"/>
    </source>
</evidence>
<dbReference type="SUPFAM" id="SSF81383">
    <property type="entry name" value="F-box domain"/>
    <property type="match status" value="1"/>
</dbReference>
<organism evidence="2 3">
    <name type="scientific">Forsythia ovata</name>
    <dbReference type="NCBI Taxonomy" id="205694"/>
    <lineage>
        <taxon>Eukaryota</taxon>
        <taxon>Viridiplantae</taxon>
        <taxon>Streptophyta</taxon>
        <taxon>Embryophyta</taxon>
        <taxon>Tracheophyta</taxon>
        <taxon>Spermatophyta</taxon>
        <taxon>Magnoliopsida</taxon>
        <taxon>eudicotyledons</taxon>
        <taxon>Gunneridae</taxon>
        <taxon>Pentapetalae</taxon>
        <taxon>asterids</taxon>
        <taxon>lamiids</taxon>
        <taxon>Lamiales</taxon>
        <taxon>Oleaceae</taxon>
        <taxon>Forsythieae</taxon>
        <taxon>Forsythia</taxon>
    </lineage>
</organism>
<dbReference type="AlphaFoldDB" id="A0ABD1T741"/>
<keyword evidence="3" id="KW-1185">Reference proteome</keyword>
<evidence type="ECO:0000259" key="1">
    <source>
        <dbReference type="Pfam" id="PF00646"/>
    </source>
</evidence>
<dbReference type="InterPro" id="IPR036047">
    <property type="entry name" value="F-box-like_dom_sf"/>
</dbReference>
<sequence>MELKSGQECLGNYSCGRCGLPKKGHNCNFLKDIGDNSTPISTPASAPAPAADDSIINISYVSVSESAARPLPPLGSWRALSFDDDISEADSRGELELGCYEGELYIDPDMLRKFPASCLWEVLMRLPPVGLLSAAMVCNGWRETKKKLWRAAEEL</sequence>
<dbReference type="InterPro" id="IPR001810">
    <property type="entry name" value="F-box_dom"/>
</dbReference>
<accession>A0ABD1T741</accession>
<dbReference type="EMBL" id="JBFOLJ010000009">
    <property type="protein sequence ID" value="KAL2508537.1"/>
    <property type="molecule type" value="Genomic_DNA"/>
</dbReference>
<dbReference type="Proteomes" id="UP001604277">
    <property type="component" value="Unassembled WGS sequence"/>
</dbReference>
<name>A0ABD1T741_9LAMI</name>
<comment type="caution">
    <text evidence="2">The sequence shown here is derived from an EMBL/GenBank/DDBJ whole genome shotgun (WGS) entry which is preliminary data.</text>
</comment>
<gene>
    <name evidence="2" type="ORF">Fot_32184</name>
</gene>
<evidence type="ECO:0000313" key="2">
    <source>
        <dbReference type="EMBL" id="KAL2508537.1"/>
    </source>
</evidence>
<proteinExistence type="predicted"/>